<dbReference type="EMBL" id="PXVD01000016">
    <property type="protein sequence ID" value="MDJ1371771.1"/>
    <property type="molecule type" value="Genomic_DNA"/>
</dbReference>
<protein>
    <submittedName>
        <fullName evidence="1">Uncharacterized protein</fullName>
    </submittedName>
</protein>
<proteinExistence type="predicted"/>
<evidence type="ECO:0000313" key="1">
    <source>
        <dbReference type="EMBL" id="MDJ1371771.1"/>
    </source>
</evidence>
<dbReference type="RefSeq" id="WP_026937121.1">
    <property type="nucleotide sequence ID" value="NZ_CP028426.1"/>
</dbReference>
<dbReference type="Proteomes" id="UP001170379">
    <property type="component" value="Unassembled WGS sequence"/>
</dbReference>
<accession>A0ABT7C980</accession>
<comment type="caution">
    <text evidence="1">The sequence shown here is derived from an EMBL/GenBank/DDBJ whole genome shotgun (WGS) entry which is preliminary data.</text>
</comment>
<name>A0ABT7C980_9MICO</name>
<reference evidence="1" key="2">
    <citation type="journal article" date="2022" name="Sci. Rep.">
        <title>In silico prediction of the enzymes involved in the degradation of the herbicide molinate by Gulosibacter molinativorax ON4T.</title>
        <authorList>
            <person name="Lopes A.R."/>
            <person name="Bunin E."/>
            <person name="Viana A.T."/>
            <person name="Froufe H."/>
            <person name="Munoz-Merida A."/>
            <person name="Pinho D."/>
            <person name="Figueiredo J."/>
            <person name="Barroso C."/>
            <person name="Vaz-Moreira I."/>
            <person name="Bellanger X."/>
            <person name="Egas C."/>
            <person name="Nunes O.C."/>
        </authorList>
    </citation>
    <scope>NUCLEOTIDE SEQUENCE</scope>
    <source>
        <strain evidence="1">ON4</strain>
    </source>
</reference>
<reference evidence="1" key="1">
    <citation type="submission" date="2018-03" db="EMBL/GenBank/DDBJ databases">
        <authorList>
            <person name="Nunes O.C."/>
            <person name="Lopes A.R."/>
            <person name="Froufe H."/>
            <person name="Munoz-Merida A."/>
            <person name="Barroso C."/>
            <person name="Egas C."/>
        </authorList>
    </citation>
    <scope>NUCLEOTIDE SEQUENCE</scope>
    <source>
        <strain evidence="1">ON4</strain>
    </source>
</reference>
<keyword evidence="2" id="KW-1185">Reference proteome</keyword>
<evidence type="ECO:0000313" key="2">
    <source>
        <dbReference type="Proteomes" id="UP001170379"/>
    </source>
</evidence>
<organism evidence="1 2">
    <name type="scientific">Gulosibacter molinativorax</name>
    <dbReference type="NCBI Taxonomy" id="256821"/>
    <lineage>
        <taxon>Bacteria</taxon>
        <taxon>Bacillati</taxon>
        <taxon>Actinomycetota</taxon>
        <taxon>Actinomycetes</taxon>
        <taxon>Micrococcales</taxon>
        <taxon>Microbacteriaceae</taxon>
        <taxon>Gulosibacter</taxon>
    </lineage>
</organism>
<gene>
    <name evidence="1" type="ORF">C7K25_10395</name>
</gene>
<sequence>MTNPVEVEQQIIALSNELDNGVGIVSGRQATYEKLQREYDREYAKEYLKADGPQQEKKYRAELETAQLRSDMEIARLAWKHAERQLRSLETRLSAWQSLNKSMTAAYGATTGRGR</sequence>